<dbReference type="Proteomes" id="UP000306421">
    <property type="component" value="Unassembled WGS sequence"/>
</dbReference>
<dbReference type="OrthoDB" id="9810648at2"/>
<gene>
    <name evidence="20" type="ORF">D6J04_04795</name>
    <name evidence="19" type="ORF">DB745_03600</name>
    <name evidence="21" type="ORF">DIZ81_05200</name>
</gene>
<keyword evidence="9" id="KW-0234">DNA repair</keyword>
<dbReference type="EC" id="3.6.1.55" evidence="12"/>
<evidence type="ECO:0000256" key="9">
    <source>
        <dbReference type="ARBA" id="ARBA00023204"/>
    </source>
</evidence>
<dbReference type="InterPro" id="IPR047127">
    <property type="entry name" value="MutT-like"/>
</dbReference>
<evidence type="ECO:0000313" key="19">
    <source>
        <dbReference type="EMBL" id="PUT48529.1"/>
    </source>
</evidence>
<dbReference type="EMBL" id="QFGG01000004">
    <property type="protein sequence ID" value="TID43818.1"/>
    <property type="molecule type" value="Genomic_DNA"/>
</dbReference>
<evidence type="ECO:0000256" key="6">
    <source>
        <dbReference type="ARBA" id="ARBA00022763"/>
    </source>
</evidence>
<dbReference type="InterPro" id="IPR000086">
    <property type="entry name" value="NUDIX_hydrolase_dom"/>
</dbReference>
<evidence type="ECO:0000256" key="12">
    <source>
        <dbReference type="ARBA" id="ARBA00038905"/>
    </source>
</evidence>
<dbReference type="Gene3D" id="3.90.79.10">
    <property type="entry name" value="Nucleoside Triphosphate Pyrophosphohydrolase"/>
    <property type="match status" value="1"/>
</dbReference>
<keyword evidence="22" id="KW-1185">Reference proteome</keyword>
<dbReference type="PROSITE" id="PS51462">
    <property type="entry name" value="NUDIX"/>
    <property type="match status" value="1"/>
</dbReference>
<dbReference type="GO" id="GO:0044715">
    <property type="term" value="F:8-oxo-dGDP phosphatase activity"/>
    <property type="evidence" value="ECO:0007669"/>
    <property type="project" value="TreeGrafter"/>
</dbReference>
<comment type="catalytic activity">
    <reaction evidence="10">
        <text>8-oxo-dGTP + H2O = 8-oxo-dGMP + diphosphate + H(+)</text>
        <dbReference type="Rhea" id="RHEA:31575"/>
        <dbReference type="ChEBI" id="CHEBI:15377"/>
        <dbReference type="ChEBI" id="CHEBI:15378"/>
        <dbReference type="ChEBI" id="CHEBI:33019"/>
        <dbReference type="ChEBI" id="CHEBI:63224"/>
        <dbReference type="ChEBI" id="CHEBI:77896"/>
        <dbReference type="EC" id="3.6.1.55"/>
    </reaction>
</comment>
<dbReference type="Proteomes" id="UP000251035">
    <property type="component" value="Unassembled WGS sequence"/>
</dbReference>
<evidence type="ECO:0000313" key="20">
    <source>
        <dbReference type="EMBL" id="RJT47895.1"/>
    </source>
</evidence>
<keyword evidence="8" id="KW-0460">Magnesium</keyword>
<dbReference type="GO" id="GO:0035539">
    <property type="term" value="F:8-oxo-7,8-dihydrodeoxyguanosine triphosphate pyrophosphatase activity"/>
    <property type="evidence" value="ECO:0007669"/>
    <property type="project" value="UniProtKB-EC"/>
</dbReference>
<organism evidence="20 23">
    <name type="scientific">Legionella taurinensis</name>
    <dbReference type="NCBI Taxonomy" id="70611"/>
    <lineage>
        <taxon>Bacteria</taxon>
        <taxon>Pseudomonadati</taxon>
        <taxon>Pseudomonadota</taxon>
        <taxon>Gammaproteobacteria</taxon>
        <taxon>Legionellales</taxon>
        <taxon>Legionellaceae</taxon>
        <taxon>Legionella</taxon>
    </lineage>
</organism>
<evidence type="ECO:0000259" key="18">
    <source>
        <dbReference type="PROSITE" id="PS51462"/>
    </source>
</evidence>
<evidence type="ECO:0000313" key="21">
    <source>
        <dbReference type="EMBL" id="TID43818.1"/>
    </source>
</evidence>
<dbReference type="GO" id="GO:0046872">
    <property type="term" value="F:metal ion binding"/>
    <property type="evidence" value="ECO:0007669"/>
    <property type="project" value="UniProtKB-KW"/>
</dbReference>
<dbReference type="EMBL" id="QZWB01000004">
    <property type="protein sequence ID" value="RJT47895.1"/>
    <property type="molecule type" value="Genomic_DNA"/>
</dbReference>
<sequence>MEGNRMHVVMGLIINKEGLILVAQRAEHQPQAGTWELPGGKVESGETALAGLQRELTEELGIQVIQATPWIKIPYHYTTHDVLYDVWLIEQLSGKIRGLEGQGLKWVNRNEFLSLLGFPDNEADKVGDMLNGILKNRTLCDDDANFHLND</sequence>
<dbReference type="Proteomes" id="UP000270757">
    <property type="component" value="Unassembled WGS sequence"/>
</dbReference>
<evidence type="ECO:0000256" key="16">
    <source>
        <dbReference type="ARBA" id="ARBA00042798"/>
    </source>
</evidence>
<reference evidence="21 24" key="2">
    <citation type="submission" date="2018-04" db="EMBL/GenBank/DDBJ databases">
        <title>Whole genome sequence comparison of clinical and drinking water Legionella pneumophila isolates.</title>
        <authorList>
            <person name="Garner E."/>
        </authorList>
    </citation>
    <scope>NUCLEOTIDE SEQUENCE [LARGE SCALE GENOMIC DNA]</scope>
    <source>
        <strain evidence="21 24">WH02</strain>
    </source>
</reference>
<feature type="domain" description="Nudix hydrolase" evidence="18">
    <location>
        <begin position="4"/>
        <end position="131"/>
    </location>
</feature>
<keyword evidence="6" id="KW-0227">DNA damage</keyword>
<evidence type="ECO:0000256" key="13">
    <source>
        <dbReference type="ARBA" id="ARBA00040794"/>
    </source>
</evidence>
<dbReference type="GO" id="GO:0006281">
    <property type="term" value="P:DNA repair"/>
    <property type="evidence" value="ECO:0007669"/>
    <property type="project" value="UniProtKB-KW"/>
</dbReference>
<name>A0A3A5LKP2_9GAMM</name>
<evidence type="ECO:0000256" key="7">
    <source>
        <dbReference type="ARBA" id="ARBA00022801"/>
    </source>
</evidence>
<evidence type="ECO:0000313" key="22">
    <source>
        <dbReference type="Proteomes" id="UP000251035"/>
    </source>
</evidence>
<evidence type="ECO:0000256" key="14">
    <source>
        <dbReference type="ARBA" id="ARBA00041592"/>
    </source>
</evidence>
<evidence type="ECO:0000256" key="5">
    <source>
        <dbReference type="ARBA" id="ARBA00022723"/>
    </source>
</evidence>
<dbReference type="GO" id="GO:0044716">
    <property type="term" value="F:8-oxo-GDP phosphatase activity"/>
    <property type="evidence" value="ECO:0007669"/>
    <property type="project" value="TreeGrafter"/>
</dbReference>
<comment type="similarity">
    <text evidence="2 17">Belongs to the Nudix hydrolase family.</text>
</comment>
<comment type="caution">
    <text evidence="20">The sequence shown here is derived from an EMBL/GenBank/DDBJ whole genome shotgun (WGS) entry which is preliminary data.</text>
</comment>
<accession>A0A3A5LKP2</accession>
<evidence type="ECO:0000256" key="17">
    <source>
        <dbReference type="RuleBase" id="RU003476"/>
    </source>
</evidence>
<evidence type="ECO:0000313" key="24">
    <source>
        <dbReference type="Proteomes" id="UP000306421"/>
    </source>
</evidence>
<keyword evidence="3" id="KW-0515">Mutator protein</keyword>
<evidence type="ECO:0000313" key="23">
    <source>
        <dbReference type="Proteomes" id="UP000270757"/>
    </source>
</evidence>
<proteinExistence type="inferred from homology"/>
<protein>
    <recommendedName>
        <fullName evidence="13">8-oxo-dGTP diphosphatase</fullName>
        <ecNumber evidence="12">3.6.1.55</ecNumber>
    </recommendedName>
    <alternativeName>
        <fullName evidence="16">7,8-dihydro-8-oxoguanine-triphosphatase</fullName>
    </alternativeName>
    <alternativeName>
        <fullName evidence="15">Mutator protein MutT</fullName>
    </alternativeName>
    <alternativeName>
        <fullName evidence="14">dGTP pyrophosphohydrolase</fullName>
    </alternativeName>
</protein>
<dbReference type="PANTHER" id="PTHR47707:SF1">
    <property type="entry name" value="NUDIX HYDROLASE FAMILY PROTEIN"/>
    <property type="match status" value="1"/>
</dbReference>
<dbReference type="EMBL" id="QCXM01000003">
    <property type="protein sequence ID" value="PUT48529.1"/>
    <property type="molecule type" value="Genomic_DNA"/>
</dbReference>
<dbReference type="PRINTS" id="PR00502">
    <property type="entry name" value="NUDIXFAMILY"/>
</dbReference>
<evidence type="ECO:0000256" key="11">
    <source>
        <dbReference type="ARBA" id="ARBA00036904"/>
    </source>
</evidence>
<dbReference type="Pfam" id="PF00293">
    <property type="entry name" value="NUDIX"/>
    <property type="match status" value="1"/>
</dbReference>
<evidence type="ECO:0000256" key="2">
    <source>
        <dbReference type="ARBA" id="ARBA00005582"/>
    </source>
</evidence>
<dbReference type="PANTHER" id="PTHR47707">
    <property type="entry name" value="8-OXO-DGTP DIPHOSPHATASE"/>
    <property type="match status" value="1"/>
</dbReference>
<keyword evidence="4" id="KW-0235">DNA replication</keyword>
<reference evidence="19 22" key="1">
    <citation type="submission" date="2018-04" db="EMBL/GenBank/DDBJ databases">
        <title>Whole genome sequence comparison of clinical and drinking water Legionella pneumophila isolates associated with the Flint Water Crisis.</title>
        <authorList>
            <person name="Garner E."/>
            <person name="Brown C."/>
            <person name="Schwake O."/>
            <person name="Coil D."/>
            <person name="Jospin G."/>
            <person name="Eisen J."/>
            <person name="Edwards M."/>
            <person name="Pruden A."/>
        </authorList>
    </citation>
    <scope>NUCLEOTIDE SEQUENCE [LARGE SCALE GENOMIC DNA]</scope>
    <source>
        <strain evidence="19 22">Genessee03</strain>
    </source>
</reference>
<keyword evidence="5" id="KW-0479">Metal-binding</keyword>
<dbReference type="InterPro" id="IPR015797">
    <property type="entry name" value="NUDIX_hydrolase-like_dom_sf"/>
</dbReference>
<dbReference type="InterPro" id="IPR020084">
    <property type="entry name" value="NUDIX_hydrolase_CS"/>
</dbReference>
<dbReference type="GO" id="GO:0006260">
    <property type="term" value="P:DNA replication"/>
    <property type="evidence" value="ECO:0007669"/>
    <property type="project" value="UniProtKB-KW"/>
</dbReference>
<evidence type="ECO:0000256" key="4">
    <source>
        <dbReference type="ARBA" id="ARBA00022705"/>
    </source>
</evidence>
<dbReference type="SUPFAM" id="SSF55811">
    <property type="entry name" value="Nudix"/>
    <property type="match status" value="1"/>
</dbReference>
<dbReference type="AlphaFoldDB" id="A0A3A5LKP2"/>
<comment type="catalytic activity">
    <reaction evidence="11">
        <text>8-oxo-GTP + H2O = 8-oxo-GMP + diphosphate + H(+)</text>
        <dbReference type="Rhea" id="RHEA:67616"/>
        <dbReference type="ChEBI" id="CHEBI:15377"/>
        <dbReference type="ChEBI" id="CHEBI:15378"/>
        <dbReference type="ChEBI" id="CHEBI:33019"/>
        <dbReference type="ChEBI" id="CHEBI:143553"/>
        <dbReference type="ChEBI" id="CHEBI:145694"/>
    </reaction>
</comment>
<evidence type="ECO:0000256" key="10">
    <source>
        <dbReference type="ARBA" id="ARBA00035861"/>
    </source>
</evidence>
<evidence type="ECO:0000256" key="8">
    <source>
        <dbReference type="ARBA" id="ARBA00022842"/>
    </source>
</evidence>
<reference evidence="20 23" key="3">
    <citation type="submission" date="2018-09" db="EMBL/GenBank/DDBJ databases">
        <title>Draft genome sequences of Legionella taurinensis isolated from water samples.</title>
        <authorList>
            <person name="Chakeri A."/>
            <person name="Allerberger F."/>
            <person name="Kundi M."/>
            <person name="Ruppitsch W."/>
            <person name="Schmid D."/>
        </authorList>
    </citation>
    <scope>NUCLEOTIDE SEQUENCE [LARGE SCALE GENOMIC DNA]</scope>
    <source>
        <strain evidence="20 23">4570-18-6</strain>
    </source>
</reference>
<dbReference type="InterPro" id="IPR020476">
    <property type="entry name" value="Nudix_hydrolase"/>
</dbReference>
<dbReference type="PROSITE" id="PS00893">
    <property type="entry name" value="NUDIX_BOX"/>
    <property type="match status" value="1"/>
</dbReference>
<dbReference type="CDD" id="cd03425">
    <property type="entry name" value="NUDIX_MutT_NudA_like"/>
    <property type="match status" value="1"/>
</dbReference>
<dbReference type="GO" id="GO:0008413">
    <property type="term" value="F:8-oxo-7,8-dihydroguanosine triphosphate pyrophosphatase activity"/>
    <property type="evidence" value="ECO:0007669"/>
    <property type="project" value="TreeGrafter"/>
</dbReference>
<keyword evidence="7 17" id="KW-0378">Hydrolase</keyword>
<evidence type="ECO:0000256" key="1">
    <source>
        <dbReference type="ARBA" id="ARBA00001946"/>
    </source>
</evidence>
<evidence type="ECO:0000256" key="3">
    <source>
        <dbReference type="ARBA" id="ARBA00022457"/>
    </source>
</evidence>
<evidence type="ECO:0000256" key="15">
    <source>
        <dbReference type="ARBA" id="ARBA00041979"/>
    </source>
</evidence>
<comment type="cofactor">
    <cofactor evidence="1">
        <name>Mg(2+)</name>
        <dbReference type="ChEBI" id="CHEBI:18420"/>
    </cofactor>
</comment>